<sequence length="376" mass="42757">MKKCLPLLGIFFCIHDTSTSHSSRLEVVNEWNLLDFDVPFHVDYRDIKLENTVFTGLELSDDRIFLATPRLRDGVPATLSTIPRRTPLGSSPILRAIKSDSCNRLWVLDSGVMSSIDNFAMVCQPKLVVFDLITDEIVRTVAFPRQVIRPGSLLTNLIIDEEAHGKCDSAFIYMSDTTAPGLVVYDAGNDRAWRMVDPSFYPDPNFSDYDINGETFTLMDGIVGLTHSPYLGTLFFQPLATDRIFSIPTSRLSSGPQGEFEKLPVSLVGRKSSQGLSLALNYFEDTLYFSPLTDTSVASFNLVSKHQKVLAYDPEKLQFLAEMRWKEDGSLWSLSTRFQRFFKRTISPSEINLRLVRIPPRTELYRNTHDNYIYYK</sequence>
<dbReference type="AlphaFoldDB" id="A0AAV8Z5T3"/>
<comment type="subcellular location">
    <subcellularLocation>
        <location evidence="1">Secreted</location>
    </subcellularLocation>
</comment>
<dbReference type="SUPFAM" id="SSF101898">
    <property type="entry name" value="NHL repeat"/>
    <property type="match status" value="1"/>
</dbReference>
<evidence type="ECO:0000256" key="3">
    <source>
        <dbReference type="ARBA" id="ARBA00022525"/>
    </source>
</evidence>
<dbReference type="InterPro" id="IPR017996">
    <property type="entry name" value="MRJP/yellow-related"/>
</dbReference>
<feature type="chain" id="PRO_5043945000" description="Protein yellow" evidence="5">
    <location>
        <begin position="20"/>
        <end position="376"/>
    </location>
</feature>
<evidence type="ECO:0000313" key="6">
    <source>
        <dbReference type="EMBL" id="KAJ8959618.1"/>
    </source>
</evidence>
<proteinExistence type="inferred from homology"/>
<protein>
    <recommendedName>
        <fullName evidence="8">Protein yellow</fullName>
    </recommendedName>
</protein>
<name>A0AAV8Z5T3_9CUCU</name>
<organism evidence="6 7">
    <name type="scientific">Aromia moschata</name>
    <dbReference type="NCBI Taxonomy" id="1265417"/>
    <lineage>
        <taxon>Eukaryota</taxon>
        <taxon>Metazoa</taxon>
        <taxon>Ecdysozoa</taxon>
        <taxon>Arthropoda</taxon>
        <taxon>Hexapoda</taxon>
        <taxon>Insecta</taxon>
        <taxon>Pterygota</taxon>
        <taxon>Neoptera</taxon>
        <taxon>Endopterygota</taxon>
        <taxon>Coleoptera</taxon>
        <taxon>Polyphaga</taxon>
        <taxon>Cucujiformia</taxon>
        <taxon>Chrysomeloidea</taxon>
        <taxon>Cerambycidae</taxon>
        <taxon>Cerambycinae</taxon>
        <taxon>Callichromatini</taxon>
        <taxon>Aromia</taxon>
    </lineage>
</organism>
<keyword evidence="3" id="KW-0964">Secreted</keyword>
<feature type="signal peptide" evidence="5">
    <location>
        <begin position="1"/>
        <end position="19"/>
    </location>
</feature>
<evidence type="ECO:0000256" key="1">
    <source>
        <dbReference type="ARBA" id="ARBA00004613"/>
    </source>
</evidence>
<dbReference type="Pfam" id="PF03022">
    <property type="entry name" value="MRJP"/>
    <property type="match status" value="1"/>
</dbReference>
<dbReference type="Proteomes" id="UP001162162">
    <property type="component" value="Unassembled WGS sequence"/>
</dbReference>
<evidence type="ECO:0000256" key="2">
    <source>
        <dbReference type="ARBA" id="ARBA00009127"/>
    </source>
</evidence>
<reference evidence="6" key="1">
    <citation type="journal article" date="2023" name="Insect Mol. Biol.">
        <title>Genome sequencing provides insights into the evolution of gene families encoding plant cell wall-degrading enzymes in longhorned beetles.</title>
        <authorList>
            <person name="Shin N.R."/>
            <person name="Okamura Y."/>
            <person name="Kirsch R."/>
            <person name="Pauchet Y."/>
        </authorList>
    </citation>
    <scope>NUCLEOTIDE SEQUENCE</scope>
    <source>
        <strain evidence="6">AMC_N1</strain>
    </source>
</reference>
<dbReference type="PANTHER" id="PTHR10009:SF19">
    <property type="entry name" value="RE55542P"/>
    <property type="match status" value="1"/>
</dbReference>
<comment type="similarity">
    <text evidence="2">Belongs to the major royal jelly protein family.</text>
</comment>
<dbReference type="EMBL" id="JAPWTK010000012">
    <property type="protein sequence ID" value="KAJ8959618.1"/>
    <property type="molecule type" value="Genomic_DNA"/>
</dbReference>
<keyword evidence="4 5" id="KW-0732">Signal</keyword>
<keyword evidence="7" id="KW-1185">Reference proteome</keyword>
<gene>
    <name evidence="6" type="ORF">NQ318_021804</name>
</gene>
<evidence type="ECO:0000256" key="4">
    <source>
        <dbReference type="ARBA" id="ARBA00022729"/>
    </source>
</evidence>
<evidence type="ECO:0008006" key="8">
    <source>
        <dbReference type="Google" id="ProtNLM"/>
    </source>
</evidence>
<evidence type="ECO:0000313" key="7">
    <source>
        <dbReference type="Proteomes" id="UP001162162"/>
    </source>
</evidence>
<dbReference type="PANTHER" id="PTHR10009">
    <property type="entry name" value="PROTEIN YELLOW-RELATED"/>
    <property type="match status" value="1"/>
</dbReference>
<dbReference type="Gene3D" id="2.120.10.30">
    <property type="entry name" value="TolB, C-terminal domain"/>
    <property type="match status" value="1"/>
</dbReference>
<comment type="caution">
    <text evidence="6">The sequence shown here is derived from an EMBL/GenBank/DDBJ whole genome shotgun (WGS) entry which is preliminary data.</text>
</comment>
<evidence type="ECO:0000256" key="5">
    <source>
        <dbReference type="SAM" id="SignalP"/>
    </source>
</evidence>
<dbReference type="InterPro" id="IPR011042">
    <property type="entry name" value="6-blade_b-propeller_TolB-like"/>
</dbReference>
<dbReference type="GO" id="GO:0005576">
    <property type="term" value="C:extracellular region"/>
    <property type="evidence" value="ECO:0007669"/>
    <property type="project" value="UniProtKB-SubCell"/>
</dbReference>
<accession>A0AAV8Z5T3</accession>